<reference evidence="2" key="1">
    <citation type="submission" date="2021-10" db="EMBL/GenBank/DDBJ databases">
        <title>Tropical sea cucumber genome reveals ecological adaptation and Cuvierian tubules defense mechanism.</title>
        <authorList>
            <person name="Chen T."/>
        </authorList>
    </citation>
    <scope>NUCLEOTIDE SEQUENCE</scope>
    <source>
        <strain evidence="2">Nanhai2018</strain>
        <tissue evidence="2">Muscle</tissue>
    </source>
</reference>
<feature type="transmembrane region" description="Helical" evidence="1">
    <location>
        <begin position="194"/>
        <end position="214"/>
    </location>
</feature>
<sequence>MNLCCIGVIVYDVGDYFSVKWGKSDQTLHLLKNISFYAFAISYPLISLCSKLRSVLVENVPFLAWASTLNARYLIKRAQYLGLPEKGLPGKLFLFLCSVLPLLVTFYRAFIYLYISECPFTSQETFRIVRDVYFLETLGCFVYIIYLIRISFQHQFSLLLSYIKEEEGHLDKCRGALFNVTTDFSCFKQFCSNYLLCTIPMAVLAISSSVAWQYTVNSTCSSASNERVLDVENNICRYVWLVFLLYLAVLTFAIGGLSTEHIWDNFYDDVLQLQSESHCEFWDSFVHQLSLLYKTKDNLTVTLFFSVLSCFTALQLGDQDVSFLANACNETFVNITSHYCF</sequence>
<feature type="transmembrane region" description="Helical" evidence="1">
    <location>
        <begin position="92"/>
        <end position="113"/>
    </location>
</feature>
<accession>A0A9Q1C2Y8</accession>
<organism evidence="2 3">
    <name type="scientific">Holothuria leucospilota</name>
    <name type="common">Black long sea cucumber</name>
    <name type="synonym">Mertensiothuria leucospilota</name>
    <dbReference type="NCBI Taxonomy" id="206669"/>
    <lineage>
        <taxon>Eukaryota</taxon>
        <taxon>Metazoa</taxon>
        <taxon>Echinodermata</taxon>
        <taxon>Eleutherozoa</taxon>
        <taxon>Echinozoa</taxon>
        <taxon>Holothuroidea</taxon>
        <taxon>Aspidochirotacea</taxon>
        <taxon>Aspidochirotida</taxon>
        <taxon>Holothuriidae</taxon>
        <taxon>Holothuria</taxon>
    </lineage>
</organism>
<name>A0A9Q1C2Y8_HOLLE</name>
<evidence type="ECO:0000313" key="3">
    <source>
        <dbReference type="Proteomes" id="UP001152320"/>
    </source>
</evidence>
<dbReference type="Proteomes" id="UP001152320">
    <property type="component" value="Chromosome 8"/>
</dbReference>
<comment type="caution">
    <text evidence="2">The sequence shown here is derived from an EMBL/GenBank/DDBJ whole genome shotgun (WGS) entry which is preliminary data.</text>
</comment>
<feature type="transmembrane region" description="Helical" evidence="1">
    <location>
        <begin position="133"/>
        <end position="152"/>
    </location>
</feature>
<dbReference type="EMBL" id="JAIZAY010000008">
    <property type="protein sequence ID" value="KAJ8037283.1"/>
    <property type="molecule type" value="Genomic_DNA"/>
</dbReference>
<protein>
    <submittedName>
        <fullName evidence="2">Uncharacterized protein</fullName>
    </submittedName>
</protein>
<proteinExistence type="predicted"/>
<dbReference type="OrthoDB" id="10042460at2759"/>
<feature type="transmembrane region" description="Helical" evidence="1">
    <location>
        <begin position="238"/>
        <end position="257"/>
    </location>
</feature>
<keyword evidence="1" id="KW-0472">Membrane</keyword>
<keyword evidence="1" id="KW-1133">Transmembrane helix</keyword>
<keyword evidence="1" id="KW-0812">Transmembrane</keyword>
<evidence type="ECO:0000313" key="2">
    <source>
        <dbReference type="EMBL" id="KAJ8037283.1"/>
    </source>
</evidence>
<dbReference type="AlphaFoldDB" id="A0A9Q1C2Y8"/>
<keyword evidence="3" id="KW-1185">Reference proteome</keyword>
<gene>
    <name evidence="2" type="ORF">HOLleu_18063</name>
</gene>
<evidence type="ECO:0000256" key="1">
    <source>
        <dbReference type="SAM" id="Phobius"/>
    </source>
</evidence>